<proteinExistence type="predicted"/>
<dbReference type="AlphaFoldDB" id="A0A378W0R4"/>
<sequence>MRDFFELFQDGFDPRFKVAAVFCARQKRTHIQRVHFGLFERVGNVAVDDLMCQTVRQRGFAHACFADQKRIVFAAAAQDLHQPFHFVFATNQRIDTAGFDFGVEVDGVRR</sequence>
<evidence type="ECO:0000313" key="1">
    <source>
        <dbReference type="EMBL" id="SUA24232.1"/>
    </source>
</evidence>
<gene>
    <name evidence="1" type="ORF">NCTC11421_02229</name>
</gene>
<name>A0A378W0R4_NEIGO</name>
<protein>
    <submittedName>
        <fullName evidence="1">Protein of uncharacterized function (DUF3170)</fullName>
    </submittedName>
</protein>
<organism evidence="1">
    <name type="scientific">Neisseria gonorrhoeae</name>
    <dbReference type="NCBI Taxonomy" id="485"/>
    <lineage>
        <taxon>Bacteria</taxon>
        <taxon>Pseudomonadati</taxon>
        <taxon>Pseudomonadota</taxon>
        <taxon>Betaproteobacteria</taxon>
        <taxon>Neisseriales</taxon>
        <taxon>Neisseriaceae</taxon>
        <taxon>Neisseria</taxon>
    </lineage>
</organism>
<reference evidence="1" key="1">
    <citation type="submission" date="2018-06" db="EMBL/GenBank/DDBJ databases">
        <authorList>
            <consortium name="Pathogen Informatics"/>
            <person name="Doyle S."/>
        </authorList>
    </citation>
    <scope>NUCLEOTIDE SEQUENCE [LARGE SCALE GENOMIC DNA]</scope>
    <source>
        <strain evidence="1">NCTC11421</strain>
    </source>
</reference>
<dbReference type="AntiFam" id="ANF00007">
    <property type="entry name" value="Shadow ORF (opposite clpB)"/>
</dbReference>
<dbReference type="EMBL" id="UGRI01000001">
    <property type="protein sequence ID" value="SUA24232.1"/>
    <property type="molecule type" value="Genomic_DNA"/>
</dbReference>
<accession>A0A378W0R4</accession>